<name>A0A5S3N8M1_9FLAO</name>
<dbReference type="AlphaFoldDB" id="A0A5S3N8M1"/>
<dbReference type="CDD" id="cd00761">
    <property type="entry name" value="Glyco_tranf_GTA_type"/>
    <property type="match status" value="1"/>
</dbReference>
<comment type="caution">
    <text evidence="2">The sequence shown here is derived from an EMBL/GenBank/DDBJ whole genome shotgun (WGS) entry which is preliminary data.</text>
</comment>
<proteinExistence type="predicted"/>
<dbReference type="InterPro" id="IPR001173">
    <property type="entry name" value="Glyco_trans_2-like"/>
</dbReference>
<protein>
    <submittedName>
        <fullName evidence="2">Glycosyltransferase family 2 protein</fullName>
    </submittedName>
</protein>
<dbReference type="RefSeq" id="WP_138535079.1">
    <property type="nucleotide sequence ID" value="NZ_VANR01000002.1"/>
</dbReference>
<accession>A0A5S3N8M1</accession>
<keyword evidence="2" id="KW-0808">Transferase</keyword>
<dbReference type="OrthoDB" id="597270at2"/>
<dbReference type="SUPFAM" id="SSF53448">
    <property type="entry name" value="Nucleotide-diphospho-sugar transferases"/>
    <property type="match status" value="1"/>
</dbReference>
<organism evidence="2 3">
    <name type="scientific">Polaribacter aestuariivivens</name>
    <dbReference type="NCBI Taxonomy" id="2304626"/>
    <lineage>
        <taxon>Bacteria</taxon>
        <taxon>Pseudomonadati</taxon>
        <taxon>Bacteroidota</taxon>
        <taxon>Flavobacteriia</taxon>
        <taxon>Flavobacteriales</taxon>
        <taxon>Flavobacteriaceae</taxon>
    </lineage>
</organism>
<evidence type="ECO:0000259" key="1">
    <source>
        <dbReference type="Pfam" id="PF00535"/>
    </source>
</evidence>
<evidence type="ECO:0000313" key="2">
    <source>
        <dbReference type="EMBL" id="TMM31352.1"/>
    </source>
</evidence>
<evidence type="ECO:0000313" key="3">
    <source>
        <dbReference type="Proteomes" id="UP000307140"/>
    </source>
</evidence>
<dbReference type="Proteomes" id="UP000307140">
    <property type="component" value="Unassembled WGS sequence"/>
</dbReference>
<dbReference type="Pfam" id="PF00535">
    <property type="entry name" value="Glycos_transf_2"/>
    <property type="match status" value="1"/>
</dbReference>
<dbReference type="GO" id="GO:0016758">
    <property type="term" value="F:hexosyltransferase activity"/>
    <property type="evidence" value="ECO:0007669"/>
    <property type="project" value="UniProtKB-ARBA"/>
</dbReference>
<sequence>MIKELVSIIIPVFNRENLVIETLNSITKQTYTNWECIIVDDGSTDNTYVSVTNYIEKDSRFKIFKRPSNKIKGANSCRNFGFEQSKGEYIQWFDSDDLMLPEMLEKKVSKIKRNFDFVLSGCVFFNQEKNTKWSKDLSIRNSIQLDYFSNEIIFNTPTSLWKRNIVSNHKFNECLMRAQELDFFSRILLNESVKGTILNENLVLIREHEQSITGEYLKGDKTKIFNDVNVRFYIFKELKSDTPKKVKDKIFYLYLKTIQNALKNKYFSKTLIHLFNSFLKINWSYKLSILKILFYSIIYSLSGKGWEYLKKHIKKYNI</sequence>
<dbReference type="Gene3D" id="3.90.550.10">
    <property type="entry name" value="Spore Coat Polysaccharide Biosynthesis Protein SpsA, Chain A"/>
    <property type="match status" value="1"/>
</dbReference>
<keyword evidence="3" id="KW-1185">Reference proteome</keyword>
<dbReference type="EMBL" id="VANR01000002">
    <property type="protein sequence ID" value="TMM31352.1"/>
    <property type="molecule type" value="Genomic_DNA"/>
</dbReference>
<dbReference type="PANTHER" id="PTHR22916">
    <property type="entry name" value="GLYCOSYLTRANSFERASE"/>
    <property type="match status" value="1"/>
</dbReference>
<gene>
    <name evidence="2" type="ORF">FDT66_05130</name>
</gene>
<reference evidence="2 3" key="1">
    <citation type="submission" date="2019-05" db="EMBL/GenBank/DDBJ databases">
        <title>Polaribacter aestuariivivens sp. nov., isolated from a tidal flat.</title>
        <authorList>
            <person name="Yoon J.-H."/>
        </authorList>
    </citation>
    <scope>NUCLEOTIDE SEQUENCE [LARGE SCALE GENOMIC DNA]</scope>
    <source>
        <strain evidence="2 3">DBTF-3</strain>
    </source>
</reference>
<dbReference type="InterPro" id="IPR029044">
    <property type="entry name" value="Nucleotide-diphossugar_trans"/>
</dbReference>
<feature type="domain" description="Glycosyltransferase 2-like" evidence="1">
    <location>
        <begin position="7"/>
        <end position="158"/>
    </location>
</feature>
<dbReference type="PANTHER" id="PTHR22916:SF3">
    <property type="entry name" value="UDP-GLCNAC:BETAGAL BETA-1,3-N-ACETYLGLUCOSAMINYLTRANSFERASE-LIKE PROTEIN 1"/>
    <property type="match status" value="1"/>
</dbReference>